<evidence type="ECO:0008006" key="4">
    <source>
        <dbReference type="Google" id="ProtNLM"/>
    </source>
</evidence>
<dbReference type="RefSeq" id="WP_266595839.1">
    <property type="nucleotide sequence ID" value="NZ_JAPHNL010000013.1"/>
</dbReference>
<protein>
    <recommendedName>
        <fullName evidence="4">YD repeat-containing protein</fullName>
    </recommendedName>
</protein>
<sequence>MGARRVHAESFRPGADAGQDNTDGPDGTDIPGDPDGVRLVRDNSADADADTEQKSLTYNHDANGKLTTIGDTSSTASIDTYDIAYTGLNQVQKVSARTGRQMTCDHRVEPGDPIGRTVQVQVQVQVRG</sequence>
<comment type="caution">
    <text evidence="2">The sequence shown here is derived from an EMBL/GenBank/DDBJ whole genome shotgun (WGS) entry which is preliminary data.</text>
</comment>
<feature type="compositionally biased region" description="Basic and acidic residues" evidence="1">
    <location>
        <begin position="35"/>
        <end position="44"/>
    </location>
</feature>
<organism evidence="2 3">
    <name type="scientific">Streptomyces beihaiensis</name>
    <dbReference type="NCBI Taxonomy" id="2984495"/>
    <lineage>
        <taxon>Bacteria</taxon>
        <taxon>Bacillati</taxon>
        <taxon>Actinomycetota</taxon>
        <taxon>Actinomycetes</taxon>
        <taxon>Kitasatosporales</taxon>
        <taxon>Streptomycetaceae</taxon>
        <taxon>Streptomyces</taxon>
    </lineage>
</organism>
<dbReference type="Proteomes" id="UP001163064">
    <property type="component" value="Unassembled WGS sequence"/>
</dbReference>
<evidence type="ECO:0000313" key="3">
    <source>
        <dbReference type="Proteomes" id="UP001163064"/>
    </source>
</evidence>
<feature type="compositionally biased region" description="Basic and acidic residues" evidence="1">
    <location>
        <begin position="1"/>
        <end position="10"/>
    </location>
</feature>
<dbReference type="EMBL" id="JAPHNL010000013">
    <property type="protein sequence ID" value="MCX3058648.1"/>
    <property type="molecule type" value="Genomic_DNA"/>
</dbReference>
<accession>A0ABT3TRJ1</accession>
<proteinExistence type="predicted"/>
<reference evidence="2" key="1">
    <citation type="submission" date="2022-10" db="EMBL/GenBank/DDBJ databases">
        <title>Streptomyces beihaiensis sp. nov., a chitin degrading actinobacterium, isolated from shrimp pond soil.</title>
        <authorList>
            <person name="Xie J."/>
            <person name="Shen N."/>
        </authorList>
    </citation>
    <scope>NUCLEOTIDE SEQUENCE</scope>
    <source>
        <strain evidence="2">GXMU-J5</strain>
    </source>
</reference>
<keyword evidence="3" id="KW-1185">Reference proteome</keyword>
<evidence type="ECO:0000256" key="1">
    <source>
        <dbReference type="SAM" id="MobiDB-lite"/>
    </source>
</evidence>
<name>A0ABT3TRJ1_9ACTN</name>
<feature type="region of interest" description="Disordered" evidence="1">
    <location>
        <begin position="1"/>
        <end position="57"/>
    </location>
</feature>
<gene>
    <name evidence="2" type="ORF">OFY01_02445</name>
</gene>
<feature type="compositionally biased region" description="Low complexity" evidence="1">
    <location>
        <begin position="20"/>
        <end position="34"/>
    </location>
</feature>
<evidence type="ECO:0000313" key="2">
    <source>
        <dbReference type="EMBL" id="MCX3058648.1"/>
    </source>
</evidence>